<reference evidence="11" key="1">
    <citation type="submission" date="2025-08" db="UniProtKB">
        <authorList>
            <consortium name="RefSeq"/>
        </authorList>
    </citation>
    <scope>IDENTIFICATION</scope>
    <source>
        <strain evidence="11">J_2021</strain>
        <tissue evidence="11">Erythrocytes</tissue>
    </source>
</reference>
<evidence type="ECO:0000256" key="3">
    <source>
        <dbReference type="ARBA" id="ARBA00022448"/>
    </source>
</evidence>
<sequence length="125" mass="13713">MTECMWPAPASLNLLFFSCSQALLETALRRVVLPMSILVLPSLCLHLKRHLCCAHTQDCSSPCIASCAFGLALPLAISLFPHMSESINLPPGIMLRGAQSLHIQQENTAIRHSEESTGPKEYVKK</sequence>
<keyword evidence="7" id="KW-0496">Mitochondrion</keyword>
<dbReference type="Pfam" id="PF03820">
    <property type="entry name" value="SFXNs"/>
    <property type="match status" value="1"/>
</dbReference>
<evidence type="ECO:0000256" key="6">
    <source>
        <dbReference type="ARBA" id="ARBA00022989"/>
    </source>
</evidence>
<evidence type="ECO:0000313" key="11">
    <source>
        <dbReference type="RefSeq" id="XP_041435252.1"/>
    </source>
</evidence>
<dbReference type="AlphaFoldDB" id="A0A8J1M0K7"/>
<dbReference type="GO" id="GO:0006865">
    <property type="term" value="P:amino acid transport"/>
    <property type="evidence" value="ECO:0007669"/>
    <property type="project" value="UniProtKB-KW"/>
</dbReference>
<keyword evidence="8" id="KW-0472">Membrane</keyword>
<dbReference type="RefSeq" id="XP_041435252.1">
    <property type="nucleotide sequence ID" value="XM_041579318.1"/>
</dbReference>
<dbReference type="InterPro" id="IPR004686">
    <property type="entry name" value="Mtc"/>
</dbReference>
<keyword evidence="5" id="KW-0029">Amino-acid transport</keyword>
<feature type="signal peptide" evidence="9">
    <location>
        <begin position="1"/>
        <end position="22"/>
    </location>
</feature>
<gene>
    <name evidence="11" type="primary">LOC108706474</name>
</gene>
<organism evidence="10 11">
    <name type="scientific">Xenopus laevis</name>
    <name type="common">African clawed frog</name>
    <dbReference type="NCBI Taxonomy" id="8355"/>
    <lineage>
        <taxon>Eukaryota</taxon>
        <taxon>Metazoa</taxon>
        <taxon>Chordata</taxon>
        <taxon>Craniata</taxon>
        <taxon>Vertebrata</taxon>
        <taxon>Euteleostomi</taxon>
        <taxon>Amphibia</taxon>
        <taxon>Batrachia</taxon>
        <taxon>Anura</taxon>
        <taxon>Pipoidea</taxon>
        <taxon>Pipidae</taxon>
        <taxon>Xenopodinae</taxon>
        <taxon>Xenopus</taxon>
        <taxon>Xenopus</taxon>
    </lineage>
</organism>
<evidence type="ECO:0000256" key="4">
    <source>
        <dbReference type="ARBA" id="ARBA00022692"/>
    </source>
</evidence>
<keyword evidence="4" id="KW-0812">Transmembrane</keyword>
<proteinExistence type="inferred from homology"/>
<keyword evidence="6" id="KW-1133">Transmembrane helix</keyword>
<comment type="similarity">
    <text evidence="2">Belongs to the sideroflexin family.</text>
</comment>
<accession>A0A8J1M0K7</accession>
<dbReference type="GO" id="GO:0015075">
    <property type="term" value="F:monoatomic ion transmembrane transporter activity"/>
    <property type="evidence" value="ECO:0007669"/>
    <property type="project" value="InterPro"/>
</dbReference>
<comment type="subcellular location">
    <subcellularLocation>
        <location evidence="1">Mitochondrion membrane</location>
        <topology evidence="1">Multi-pass membrane protein</topology>
    </subcellularLocation>
</comment>
<dbReference type="GeneID" id="108706474"/>
<dbReference type="GO" id="GO:0031966">
    <property type="term" value="C:mitochondrial membrane"/>
    <property type="evidence" value="ECO:0007669"/>
    <property type="project" value="UniProtKB-SubCell"/>
</dbReference>
<evidence type="ECO:0000256" key="1">
    <source>
        <dbReference type="ARBA" id="ARBA00004225"/>
    </source>
</evidence>
<keyword evidence="3" id="KW-0813">Transport</keyword>
<evidence type="ECO:0000256" key="9">
    <source>
        <dbReference type="SAM" id="SignalP"/>
    </source>
</evidence>
<protein>
    <submittedName>
        <fullName evidence="11">Uncharacterized protein LOC108706474 isoform X1</fullName>
    </submittedName>
</protein>
<evidence type="ECO:0000256" key="7">
    <source>
        <dbReference type="ARBA" id="ARBA00023128"/>
    </source>
</evidence>
<evidence type="ECO:0000256" key="8">
    <source>
        <dbReference type="ARBA" id="ARBA00023136"/>
    </source>
</evidence>
<keyword evidence="9" id="KW-0732">Signal</keyword>
<feature type="chain" id="PRO_5035230302" evidence="9">
    <location>
        <begin position="23"/>
        <end position="125"/>
    </location>
</feature>
<evidence type="ECO:0000256" key="5">
    <source>
        <dbReference type="ARBA" id="ARBA00022970"/>
    </source>
</evidence>
<dbReference type="KEGG" id="xla:108706474"/>
<keyword evidence="10" id="KW-1185">Reference proteome</keyword>
<evidence type="ECO:0000256" key="2">
    <source>
        <dbReference type="ARBA" id="ARBA00005974"/>
    </source>
</evidence>
<name>A0A8J1M0K7_XENLA</name>
<evidence type="ECO:0000313" key="10">
    <source>
        <dbReference type="Proteomes" id="UP000186698"/>
    </source>
</evidence>
<dbReference type="Proteomes" id="UP000186698">
    <property type="component" value="Chromosome 1S"/>
</dbReference>